<reference evidence="1 2" key="1">
    <citation type="submission" date="2014-10" db="EMBL/GenBank/DDBJ databases">
        <title>Genome sequence of Clostridium aceticum DSM 1496.</title>
        <authorList>
            <person name="Poehlein A."/>
            <person name="Schiel-Bengelsdorf B."/>
            <person name="Gottschalk G."/>
            <person name="Duerre P."/>
            <person name="Daniel R."/>
        </authorList>
    </citation>
    <scope>NUCLEOTIDE SEQUENCE [LARGE SCALE GENOMIC DNA]</scope>
    <source>
        <strain evidence="1 2">DSM 1496</strain>
    </source>
</reference>
<dbReference type="EMBL" id="CP009687">
    <property type="protein sequence ID" value="AKL95557.1"/>
    <property type="molecule type" value="Genomic_DNA"/>
</dbReference>
<keyword evidence="2" id="KW-1185">Reference proteome</keyword>
<dbReference type="Pfam" id="PF01479">
    <property type="entry name" value="S4"/>
    <property type="match status" value="1"/>
</dbReference>
<dbReference type="PANTHER" id="PTHR13633:SF3">
    <property type="entry name" value="MITOCHONDRIAL TRANSCRIPTION RESCUE FACTOR 1"/>
    <property type="match status" value="1"/>
</dbReference>
<dbReference type="Proteomes" id="UP000035704">
    <property type="component" value="Chromosome"/>
</dbReference>
<dbReference type="OrthoDB" id="9812787at2"/>
<dbReference type="KEGG" id="cace:CACET_c21100"/>
<dbReference type="InterPro" id="IPR012677">
    <property type="entry name" value="Nucleotide-bd_a/b_plait_sf"/>
</dbReference>
<accession>A0A0D8IA16</accession>
<dbReference type="InterPro" id="IPR040591">
    <property type="entry name" value="RqcP2_RBD"/>
</dbReference>
<dbReference type="GO" id="GO:0003723">
    <property type="term" value="F:RNA binding"/>
    <property type="evidence" value="ECO:0007669"/>
    <property type="project" value="InterPro"/>
</dbReference>
<dbReference type="SUPFAM" id="SSF55174">
    <property type="entry name" value="Alpha-L RNA-binding motif"/>
    <property type="match status" value="1"/>
</dbReference>
<dbReference type="STRING" id="84022.CACET_c21100"/>
<dbReference type="PANTHER" id="PTHR13633">
    <property type="entry name" value="MITOCHONDRIAL TRANSCRIPTION RESCUE FACTOR 1"/>
    <property type="match status" value="1"/>
</dbReference>
<evidence type="ECO:0000313" key="2">
    <source>
        <dbReference type="Proteomes" id="UP000035704"/>
    </source>
</evidence>
<protein>
    <submittedName>
        <fullName evidence="1">RNA-binding protein YlmH</fullName>
    </submittedName>
</protein>
<dbReference type="Gene3D" id="3.10.290.10">
    <property type="entry name" value="RNA-binding S4 domain"/>
    <property type="match status" value="1"/>
</dbReference>
<proteinExistence type="predicted"/>
<dbReference type="Gene3D" id="3.30.70.330">
    <property type="match status" value="1"/>
</dbReference>
<dbReference type="InterPro" id="IPR002942">
    <property type="entry name" value="S4_RNA-bd"/>
</dbReference>
<evidence type="ECO:0000313" key="1">
    <source>
        <dbReference type="EMBL" id="AKL95557.1"/>
    </source>
</evidence>
<name>A0A0D8IA16_9CLOT</name>
<dbReference type="PATRIC" id="fig|84022.5.peg.601"/>
<sequence length="262" mass="29765">MVNKETYIQHIKDQDLKQLLVKVLDQVEIVLKTHDVKSTDFLNPYELRTVTQMLSDFQDIGWIATGGHKEAERKVLVIFQDYLAEETIKMPLGALELTGNIQFKTLNHRDYLGSILSLGIRREKIGDIIINQDKCQIILKEELKDFLQLHLNKVGNTSIDVKEIDLREIKALEISYKEISGTVASLRLDSIVSLGFKVSRAEAQNLIAKEKVYINWGIANKNFFEIGNGDVISVRGKGRVIVEDLQGKTKSGRVHIKLKKPI</sequence>
<organism evidence="1 2">
    <name type="scientific">Clostridium aceticum</name>
    <dbReference type="NCBI Taxonomy" id="84022"/>
    <lineage>
        <taxon>Bacteria</taxon>
        <taxon>Bacillati</taxon>
        <taxon>Bacillota</taxon>
        <taxon>Clostridia</taxon>
        <taxon>Eubacteriales</taxon>
        <taxon>Clostridiaceae</taxon>
        <taxon>Clostridium</taxon>
    </lineage>
</organism>
<dbReference type="AlphaFoldDB" id="A0A0D8IA16"/>
<dbReference type="SMART" id="SM00363">
    <property type="entry name" value="S4"/>
    <property type="match status" value="1"/>
</dbReference>
<dbReference type="InterPro" id="IPR036986">
    <property type="entry name" value="S4_RNA-bd_sf"/>
</dbReference>
<dbReference type="Pfam" id="PF17774">
    <property type="entry name" value="YlmH_RBD"/>
    <property type="match status" value="1"/>
</dbReference>
<dbReference type="RefSeq" id="WP_044825122.1">
    <property type="nucleotide sequence ID" value="NZ_CP009687.1"/>
</dbReference>
<dbReference type="PROSITE" id="PS50889">
    <property type="entry name" value="S4"/>
    <property type="match status" value="1"/>
</dbReference>
<gene>
    <name evidence="1" type="primary">ylmH</name>
    <name evidence="1" type="ORF">CACET_c21100</name>
</gene>
<dbReference type="CDD" id="cd00165">
    <property type="entry name" value="S4"/>
    <property type="match status" value="1"/>
</dbReference>
<dbReference type="Gene3D" id="3.30.1370.160">
    <property type="match status" value="1"/>
</dbReference>